<dbReference type="PANTHER" id="PTHR31252">
    <property type="entry name" value="DUF4419 DOMAIN-CONTAINING PROTEIN"/>
    <property type="match status" value="1"/>
</dbReference>
<feature type="transmembrane region" description="Helical" evidence="2">
    <location>
        <begin position="405"/>
        <end position="425"/>
    </location>
</feature>
<organism evidence="3 4">
    <name type="scientific">Cercophora newfieldiana</name>
    <dbReference type="NCBI Taxonomy" id="92897"/>
    <lineage>
        <taxon>Eukaryota</taxon>
        <taxon>Fungi</taxon>
        <taxon>Dikarya</taxon>
        <taxon>Ascomycota</taxon>
        <taxon>Pezizomycotina</taxon>
        <taxon>Sordariomycetes</taxon>
        <taxon>Sordariomycetidae</taxon>
        <taxon>Sordariales</taxon>
        <taxon>Lasiosphaeriaceae</taxon>
        <taxon>Cercophora</taxon>
    </lineage>
</organism>
<dbReference type="Pfam" id="PF14388">
    <property type="entry name" value="DUF4419"/>
    <property type="match status" value="1"/>
</dbReference>
<sequence>MPITIRTHPIPGEPWPKKVTNNPEELLRDAASVESGYVTRHMQSSISAGDARMITPSTNGLVDAAVSAWNSHHHLVLRPDDIWIAIISQLGFYIDAHAEELHPEHADYGGFARQMSAKISDNVKDPSLVPWIIPDFSTTTDNDRASAAVLLMGAMKKYFSYSFCCSMCGIPSATLLGDRADWVELQTRIERIPELKGEAVEFHRLLKPIARHTVLSFDEPESTAVLDFWRGTACWERPHYMGSGEVPDDKITGWITAFCFWEATGRRNHLAVQGDRHCIDGVAYGSLNEGSKTAGWAAVPVKVVTRDGSGRIVDTRECRMVAGSVGMRPARHSEIGVKLDGPEPAPAERGMPFQPPKPVERPQYFDPLAPRPPPTPWDQVGSMPFSRILDGGSTRGRRGNSRTPISMASGVFGFIIGGLIGASGLRRNISQMFLLRHLGF</sequence>
<keyword evidence="4" id="KW-1185">Reference proteome</keyword>
<keyword evidence="2" id="KW-0472">Membrane</keyword>
<dbReference type="AlphaFoldDB" id="A0AA39Y8R2"/>
<name>A0AA39Y8R2_9PEZI</name>
<evidence type="ECO:0000313" key="4">
    <source>
        <dbReference type="Proteomes" id="UP001174936"/>
    </source>
</evidence>
<dbReference type="InterPro" id="IPR025533">
    <property type="entry name" value="DUF4419"/>
</dbReference>
<comment type="caution">
    <text evidence="3">The sequence shown here is derived from an EMBL/GenBank/DDBJ whole genome shotgun (WGS) entry which is preliminary data.</text>
</comment>
<dbReference type="PANTHER" id="PTHR31252:SF11">
    <property type="entry name" value="DUF4419 DOMAIN-CONTAINING PROTEIN"/>
    <property type="match status" value="1"/>
</dbReference>
<accession>A0AA39Y8R2</accession>
<dbReference type="EMBL" id="JAULSV010000004">
    <property type="protein sequence ID" value="KAK0647096.1"/>
    <property type="molecule type" value="Genomic_DNA"/>
</dbReference>
<dbReference type="Proteomes" id="UP001174936">
    <property type="component" value="Unassembled WGS sequence"/>
</dbReference>
<evidence type="ECO:0008006" key="5">
    <source>
        <dbReference type="Google" id="ProtNLM"/>
    </source>
</evidence>
<evidence type="ECO:0000313" key="3">
    <source>
        <dbReference type="EMBL" id="KAK0647096.1"/>
    </source>
</evidence>
<proteinExistence type="predicted"/>
<feature type="region of interest" description="Disordered" evidence="1">
    <location>
        <begin position="341"/>
        <end position="363"/>
    </location>
</feature>
<reference evidence="3" key="1">
    <citation type="submission" date="2023-06" db="EMBL/GenBank/DDBJ databases">
        <title>Genome-scale phylogeny and comparative genomics of the fungal order Sordariales.</title>
        <authorList>
            <consortium name="Lawrence Berkeley National Laboratory"/>
            <person name="Hensen N."/>
            <person name="Bonometti L."/>
            <person name="Westerberg I."/>
            <person name="Brannstrom I.O."/>
            <person name="Guillou S."/>
            <person name="Cros-Aarteil S."/>
            <person name="Calhoun S."/>
            <person name="Haridas S."/>
            <person name="Kuo A."/>
            <person name="Mondo S."/>
            <person name="Pangilinan J."/>
            <person name="Riley R."/>
            <person name="Labutti K."/>
            <person name="Andreopoulos B."/>
            <person name="Lipzen A."/>
            <person name="Chen C."/>
            <person name="Yanf M."/>
            <person name="Daum C."/>
            <person name="Ng V."/>
            <person name="Clum A."/>
            <person name="Steindorff A."/>
            <person name="Ohm R."/>
            <person name="Martin F."/>
            <person name="Silar P."/>
            <person name="Natvig D."/>
            <person name="Lalanne C."/>
            <person name="Gautier V."/>
            <person name="Ament-Velasquez S.L."/>
            <person name="Kruys A."/>
            <person name="Hutchinson M.I."/>
            <person name="Powell A.J."/>
            <person name="Barry K."/>
            <person name="Miller A.N."/>
            <person name="Grigoriev I.V."/>
            <person name="Debuchy R."/>
            <person name="Gladieux P."/>
            <person name="Thoren M.H."/>
            <person name="Johannesson H."/>
        </authorList>
    </citation>
    <scope>NUCLEOTIDE SEQUENCE</scope>
    <source>
        <strain evidence="3">SMH2532-1</strain>
    </source>
</reference>
<evidence type="ECO:0000256" key="2">
    <source>
        <dbReference type="SAM" id="Phobius"/>
    </source>
</evidence>
<evidence type="ECO:0000256" key="1">
    <source>
        <dbReference type="SAM" id="MobiDB-lite"/>
    </source>
</evidence>
<keyword evidence="2" id="KW-0812">Transmembrane</keyword>
<gene>
    <name evidence="3" type="ORF">B0T16DRAFT_172593</name>
</gene>
<keyword evidence="2" id="KW-1133">Transmembrane helix</keyword>
<protein>
    <recommendedName>
        <fullName evidence="5">DUF4419 domain-containing protein</fullName>
    </recommendedName>
</protein>